<accession>A0AAV7QPA8</accession>
<name>A0AAV7QPA8_PLEWA</name>
<dbReference type="Proteomes" id="UP001066276">
    <property type="component" value="Chromosome 6"/>
</dbReference>
<dbReference type="AlphaFoldDB" id="A0AAV7QPA8"/>
<reference evidence="2" key="1">
    <citation type="journal article" date="2022" name="bioRxiv">
        <title>Sequencing and chromosome-scale assembly of the giantPleurodeles waltlgenome.</title>
        <authorList>
            <person name="Brown T."/>
            <person name="Elewa A."/>
            <person name="Iarovenko S."/>
            <person name="Subramanian E."/>
            <person name="Araus A.J."/>
            <person name="Petzold A."/>
            <person name="Susuki M."/>
            <person name="Suzuki K.-i.T."/>
            <person name="Hayashi T."/>
            <person name="Toyoda A."/>
            <person name="Oliveira C."/>
            <person name="Osipova E."/>
            <person name="Leigh N.D."/>
            <person name="Simon A."/>
            <person name="Yun M.H."/>
        </authorList>
    </citation>
    <scope>NUCLEOTIDE SEQUENCE</scope>
    <source>
        <strain evidence="2">20211129_DDA</strain>
        <tissue evidence="2">Liver</tissue>
    </source>
</reference>
<feature type="region of interest" description="Disordered" evidence="1">
    <location>
        <begin position="1"/>
        <end position="62"/>
    </location>
</feature>
<evidence type="ECO:0000256" key="1">
    <source>
        <dbReference type="SAM" id="MobiDB-lite"/>
    </source>
</evidence>
<proteinExistence type="predicted"/>
<organism evidence="2 3">
    <name type="scientific">Pleurodeles waltl</name>
    <name type="common">Iberian ribbed newt</name>
    <dbReference type="NCBI Taxonomy" id="8319"/>
    <lineage>
        <taxon>Eukaryota</taxon>
        <taxon>Metazoa</taxon>
        <taxon>Chordata</taxon>
        <taxon>Craniata</taxon>
        <taxon>Vertebrata</taxon>
        <taxon>Euteleostomi</taxon>
        <taxon>Amphibia</taxon>
        <taxon>Batrachia</taxon>
        <taxon>Caudata</taxon>
        <taxon>Salamandroidea</taxon>
        <taxon>Salamandridae</taxon>
        <taxon>Pleurodelinae</taxon>
        <taxon>Pleurodeles</taxon>
    </lineage>
</organism>
<gene>
    <name evidence="2" type="ORF">NDU88_007517</name>
</gene>
<sequence>MARQSVGASLRNAASTPQLGGREMRPLRPAVVVRRDRRRNGSTPGAPQEAGTLSLRRQEHTGVESRLNDLEMVRFLNPAY</sequence>
<dbReference type="EMBL" id="JANPWB010000010">
    <property type="protein sequence ID" value="KAJ1141182.1"/>
    <property type="molecule type" value="Genomic_DNA"/>
</dbReference>
<evidence type="ECO:0000313" key="3">
    <source>
        <dbReference type="Proteomes" id="UP001066276"/>
    </source>
</evidence>
<protein>
    <submittedName>
        <fullName evidence="2">Uncharacterized protein</fullName>
    </submittedName>
</protein>
<evidence type="ECO:0000313" key="2">
    <source>
        <dbReference type="EMBL" id="KAJ1141182.1"/>
    </source>
</evidence>
<keyword evidence="3" id="KW-1185">Reference proteome</keyword>
<comment type="caution">
    <text evidence="2">The sequence shown here is derived from an EMBL/GenBank/DDBJ whole genome shotgun (WGS) entry which is preliminary data.</text>
</comment>